<protein>
    <submittedName>
        <fullName evidence="4">ATP-binding protein</fullName>
    </submittedName>
</protein>
<dbReference type="EMBL" id="JACSPO010000001">
    <property type="protein sequence ID" value="MBD8061698.1"/>
    <property type="molecule type" value="Genomic_DNA"/>
</dbReference>
<evidence type="ECO:0000256" key="2">
    <source>
        <dbReference type="SAM" id="MobiDB-lite"/>
    </source>
</evidence>
<keyword evidence="5" id="KW-1185">Reference proteome</keyword>
<keyword evidence="1" id="KW-0808">Transferase</keyword>
<gene>
    <name evidence="4" type="ORF">H9624_05100</name>
</gene>
<dbReference type="PANTHER" id="PTHR35526:SF3">
    <property type="entry name" value="ANTI-SIGMA-F FACTOR RSBW"/>
    <property type="match status" value="1"/>
</dbReference>
<evidence type="ECO:0000313" key="4">
    <source>
        <dbReference type="EMBL" id="MBD8061698.1"/>
    </source>
</evidence>
<dbReference type="Pfam" id="PF13581">
    <property type="entry name" value="HATPase_c_2"/>
    <property type="match status" value="1"/>
</dbReference>
<dbReference type="SUPFAM" id="SSF55874">
    <property type="entry name" value="ATPase domain of HSP90 chaperone/DNA topoisomerase II/histidine kinase"/>
    <property type="match status" value="1"/>
</dbReference>
<dbReference type="GO" id="GO:0005524">
    <property type="term" value="F:ATP binding"/>
    <property type="evidence" value="ECO:0007669"/>
    <property type="project" value="UniProtKB-KW"/>
</dbReference>
<keyword evidence="1" id="KW-0418">Kinase</keyword>
<evidence type="ECO:0000256" key="1">
    <source>
        <dbReference type="ARBA" id="ARBA00022527"/>
    </source>
</evidence>
<comment type="caution">
    <text evidence="4">The sequence shown here is derived from an EMBL/GenBank/DDBJ whole genome shotgun (WGS) entry which is preliminary data.</text>
</comment>
<keyword evidence="4" id="KW-0067">ATP-binding</keyword>
<dbReference type="CDD" id="cd16936">
    <property type="entry name" value="HATPase_RsbW-like"/>
    <property type="match status" value="1"/>
</dbReference>
<name>A0ABR8Z070_9MICO</name>
<dbReference type="InterPro" id="IPR036890">
    <property type="entry name" value="HATPase_C_sf"/>
</dbReference>
<sequence>MAHRDDRSDSDEGLVSSSPPPEYVTVRRWNLSTAQEIKRVRHELREVIGGDGPPSHGALADVPERMILVASELAANAVEHGRPPTIVTLGSDGARYLLEVADHDPSSTPVLAGRREPGAGGFGLQIARRLGQEVGWYTTGTTKHIWVTFSPQAPPSAPSAPSVGA</sequence>
<keyword evidence="1" id="KW-0723">Serine/threonine-protein kinase</keyword>
<dbReference type="RefSeq" id="WP_251838767.1">
    <property type="nucleotide sequence ID" value="NZ_JACSPO010000001.1"/>
</dbReference>
<dbReference type="InterPro" id="IPR003594">
    <property type="entry name" value="HATPase_dom"/>
</dbReference>
<keyword evidence="4" id="KW-0547">Nucleotide-binding</keyword>
<dbReference type="Proteomes" id="UP000661894">
    <property type="component" value="Unassembled WGS sequence"/>
</dbReference>
<feature type="region of interest" description="Disordered" evidence="2">
    <location>
        <begin position="1"/>
        <end position="22"/>
    </location>
</feature>
<reference evidence="4 5" key="1">
    <citation type="submission" date="2020-08" db="EMBL/GenBank/DDBJ databases">
        <title>A Genomic Blueprint of the Chicken Gut Microbiome.</title>
        <authorList>
            <person name="Gilroy R."/>
            <person name="Ravi A."/>
            <person name="Getino M."/>
            <person name="Pursley I."/>
            <person name="Horton D.L."/>
            <person name="Alikhan N.-F."/>
            <person name="Baker D."/>
            <person name="Gharbi K."/>
            <person name="Hall N."/>
            <person name="Watson M."/>
            <person name="Adriaenssens E.M."/>
            <person name="Foster-Nyarko E."/>
            <person name="Jarju S."/>
            <person name="Secka A."/>
            <person name="Antonio M."/>
            <person name="Oren A."/>
            <person name="Chaudhuri R."/>
            <person name="La Ragione R.M."/>
            <person name="Hildebrand F."/>
            <person name="Pallen M.J."/>
        </authorList>
    </citation>
    <scope>NUCLEOTIDE SEQUENCE [LARGE SCALE GENOMIC DNA]</scope>
    <source>
        <strain evidence="4 5">Sa1BUA1</strain>
    </source>
</reference>
<dbReference type="Gene3D" id="3.30.565.10">
    <property type="entry name" value="Histidine kinase-like ATPase, C-terminal domain"/>
    <property type="match status" value="1"/>
</dbReference>
<evidence type="ECO:0000259" key="3">
    <source>
        <dbReference type="Pfam" id="PF13581"/>
    </source>
</evidence>
<dbReference type="InterPro" id="IPR050267">
    <property type="entry name" value="Anti-sigma-factor_SerPK"/>
</dbReference>
<feature type="domain" description="Histidine kinase/HSP90-like ATPase" evidence="3">
    <location>
        <begin position="36"/>
        <end position="148"/>
    </location>
</feature>
<accession>A0ABR8Z070</accession>
<proteinExistence type="predicted"/>
<organism evidence="4 5">
    <name type="scientific">Oceanitalea stevensii</name>
    <dbReference type="NCBI Taxonomy" id="2763072"/>
    <lineage>
        <taxon>Bacteria</taxon>
        <taxon>Bacillati</taxon>
        <taxon>Actinomycetota</taxon>
        <taxon>Actinomycetes</taxon>
        <taxon>Micrococcales</taxon>
        <taxon>Bogoriellaceae</taxon>
        <taxon>Georgenia</taxon>
    </lineage>
</organism>
<evidence type="ECO:0000313" key="5">
    <source>
        <dbReference type="Proteomes" id="UP000661894"/>
    </source>
</evidence>
<dbReference type="PANTHER" id="PTHR35526">
    <property type="entry name" value="ANTI-SIGMA-F FACTOR RSBW-RELATED"/>
    <property type="match status" value="1"/>
</dbReference>